<dbReference type="InterPro" id="IPR041662">
    <property type="entry name" value="SusD-like_2"/>
</dbReference>
<feature type="chain" id="PRO_5003301859" evidence="1">
    <location>
        <begin position="29"/>
        <end position="564"/>
    </location>
</feature>
<dbReference type="Proteomes" id="UP000003416">
    <property type="component" value="Unassembled WGS sequence"/>
</dbReference>
<organism evidence="2 3">
    <name type="scientific">Bacteroides fluxus YIT 12057</name>
    <dbReference type="NCBI Taxonomy" id="763034"/>
    <lineage>
        <taxon>Bacteria</taxon>
        <taxon>Pseudomonadati</taxon>
        <taxon>Bacteroidota</taxon>
        <taxon>Bacteroidia</taxon>
        <taxon>Bacteroidales</taxon>
        <taxon>Bacteroidaceae</taxon>
        <taxon>Bacteroides</taxon>
    </lineage>
</organism>
<dbReference type="eggNOG" id="ENOG503092N">
    <property type="taxonomic scope" value="Bacteria"/>
</dbReference>
<name>F3PW14_9BACE</name>
<keyword evidence="1" id="KW-0732">Signal</keyword>
<dbReference type="Pfam" id="PF12771">
    <property type="entry name" value="SusD-like_2"/>
    <property type="match status" value="1"/>
</dbReference>
<sequence length="564" mass="64348">MITHMNMKKITSLIAIGALLFTASGCSEYDFDSKYEDPSKVTQVTISNLMAGVFQKVKDYDVYEYGRFFGFDSQFVGKYAQTFGYSKTTDMYSPGYTPAIDGQWDNLYSALAQFRKLESLYQAESTAEQEQDEAFLIAAKVQLYDFFAATVDIFGDMPFSEACTLPLTNDVSKSYTRYDKAEDIYRTILNELKEIAPRFRSIPTPKNFNTQDFINGGDMDKWERYANSLRLRLAMRVATQGALQEEGRTAIKEILENPSTYPLIDEQANNVFITNQKSGQLNFTAGSGLGDWVTNRLASGAIINRMLSHGNYDMTSSDPLTGVYVKGEDDPRILLNFNPIKITNQSTGQLDEHRYLGTDLTVKDELTEYYKSQAQDEVNQSNIGFSQITQNGFFWQNDKFDMLIMASPEIHFLKAEAYQMGYGIAKNEAKAKEEFNKAVTQSINLYYYYDSIGTGENCHRYDAPTPEEISAFADAKWNSTDYVDKLDAIITQKWLHFGFLVSREAWSDIRRTGYPSGLVFPEVAGTISNVPNRWRYPTTEVNYNPYYKDVMAEDTYYNKLFWAK</sequence>
<reference evidence="2 3" key="1">
    <citation type="submission" date="2011-02" db="EMBL/GenBank/DDBJ databases">
        <authorList>
            <person name="Weinstock G."/>
            <person name="Sodergren E."/>
            <person name="Clifton S."/>
            <person name="Fulton L."/>
            <person name="Fulton B."/>
            <person name="Courtney L."/>
            <person name="Fronick C."/>
            <person name="Harrison M."/>
            <person name="Strong C."/>
            <person name="Farmer C."/>
            <person name="Delahaunty K."/>
            <person name="Markovic C."/>
            <person name="Hall O."/>
            <person name="Minx P."/>
            <person name="Tomlinson C."/>
            <person name="Mitreva M."/>
            <person name="Hou S."/>
            <person name="Chen J."/>
            <person name="Wollam A."/>
            <person name="Pepin K.H."/>
            <person name="Johnson M."/>
            <person name="Bhonagiri V."/>
            <person name="Zhang X."/>
            <person name="Suruliraj S."/>
            <person name="Warren W."/>
            <person name="Chinwalla A."/>
            <person name="Mardis E.R."/>
            <person name="Wilson R.K."/>
        </authorList>
    </citation>
    <scope>NUCLEOTIDE SEQUENCE [LARGE SCALE GENOMIC DNA]</scope>
    <source>
        <strain evidence="2 3">YIT 12057</strain>
    </source>
</reference>
<evidence type="ECO:0000313" key="3">
    <source>
        <dbReference type="Proteomes" id="UP000003416"/>
    </source>
</evidence>
<proteinExistence type="predicted"/>
<feature type="signal peptide" evidence="1">
    <location>
        <begin position="1"/>
        <end position="28"/>
    </location>
</feature>
<protein>
    <submittedName>
        <fullName evidence="2">Conserved domain protein</fullName>
    </submittedName>
</protein>
<dbReference type="Gene3D" id="1.25.40.390">
    <property type="match status" value="1"/>
</dbReference>
<evidence type="ECO:0000313" key="2">
    <source>
        <dbReference type="EMBL" id="EGF52592.1"/>
    </source>
</evidence>
<evidence type="ECO:0000256" key="1">
    <source>
        <dbReference type="SAM" id="SignalP"/>
    </source>
</evidence>
<dbReference type="SUPFAM" id="SSF48452">
    <property type="entry name" value="TPR-like"/>
    <property type="match status" value="1"/>
</dbReference>
<comment type="caution">
    <text evidence="2">The sequence shown here is derived from an EMBL/GenBank/DDBJ whole genome shotgun (WGS) entry which is preliminary data.</text>
</comment>
<dbReference type="AlphaFoldDB" id="F3PW14"/>
<keyword evidence="3" id="KW-1185">Reference proteome</keyword>
<dbReference type="HOGENOM" id="CLU_025928_1_0_10"/>
<gene>
    <name evidence="2" type="ORF">HMPREF9446_02944</name>
</gene>
<dbReference type="InterPro" id="IPR011990">
    <property type="entry name" value="TPR-like_helical_dom_sf"/>
</dbReference>
<dbReference type="EMBL" id="AFBN01000094">
    <property type="protein sequence ID" value="EGF52592.1"/>
    <property type="molecule type" value="Genomic_DNA"/>
</dbReference>
<dbReference type="STRING" id="763034.HMPREF9446_02944"/>
<accession>F3PW14</accession>